<dbReference type="Proteomes" id="UP001597214">
    <property type="component" value="Unassembled WGS sequence"/>
</dbReference>
<sequence length="74" mass="8611">MDSEENTKSTSVLRFSLYYLKDHPEFEEIEMKIPTTRYNVDGENIVIISGKGEIIKVNMDGEWKSPENKRMLGK</sequence>
<organism evidence="1 2">
    <name type="scientific">Bacillus salitolerans</name>
    <dbReference type="NCBI Taxonomy" id="1437434"/>
    <lineage>
        <taxon>Bacteria</taxon>
        <taxon>Bacillati</taxon>
        <taxon>Bacillota</taxon>
        <taxon>Bacilli</taxon>
        <taxon>Bacillales</taxon>
        <taxon>Bacillaceae</taxon>
        <taxon>Bacillus</taxon>
    </lineage>
</organism>
<name>A0ABW4LUX1_9BACI</name>
<dbReference type="RefSeq" id="WP_377930066.1">
    <property type="nucleotide sequence ID" value="NZ_JBHUEM010000049.1"/>
</dbReference>
<accession>A0ABW4LUX1</accession>
<keyword evidence="2" id="KW-1185">Reference proteome</keyword>
<reference evidence="2" key="1">
    <citation type="journal article" date="2019" name="Int. J. Syst. Evol. Microbiol.">
        <title>The Global Catalogue of Microorganisms (GCM) 10K type strain sequencing project: providing services to taxonomists for standard genome sequencing and annotation.</title>
        <authorList>
            <consortium name="The Broad Institute Genomics Platform"/>
            <consortium name="The Broad Institute Genome Sequencing Center for Infectious Disease"/>
            <person name="Wu L."/>
            <person name="Ma J."/>
        </authorList>
    </citation>
    <scope>NUCLEOTIDE SEQUENCE [LARGE SCALE GENOMIC DNA]</scope>
    <source>
        <strain evidence="2">CCUG 49339</strain>
    </source>
</reference>
<protein>
    <submittedName>
        <fullName evidence="1">Uncharacterized protein</fullName>
    </submittedName>
</protein>
<evidence type="ECO:0000313" key="1">
    <source>
        <dbReference type="EMBL" id="MFD1738841.1"/>
    </source>
</evidence>
<comment type="caution">
    <text evidence="1">The sequence shown here is derived from an EMBL/GenBank/DDBJ whole genome shotgun (WGS) entry which is preliminary data.</text>
</comment>
<proteinExistence type="predicted"/>
<evidence type="ECO:0000313" key="2">
    <source>
        <dbReference type="Proteomes" id="UP001597214"/>
    </source>
</evidence>
<gene>
    <name evidence="1" type="ORF">ACFSCX_20190</name>
</gene>
<dbReference type="EMBL" id="JBHUEM010000049">
    <property type="protein sequence ID" value="MFD1738841.1"/>
    <property type="molecule type" value="Genomic_DNA"/>
</dbReference>